<name>A0ABU4Q6U2_9GAMM</name>
<reference evidence="1 2" key="1">
    <citation type="submission" date="2023-11" db="EMBL/GenBank/DDBJ databases">
        <title>MicrobeMod: A computational toolkit for identifying prokaryotic methylation and restriction-modification with nanopore sequencing.</title>
        <authorList>
            <person name="Crits-Christoph A."/>
            <person name="Kang S.C."/>
            <person name="Lee H."/>
            <person name="Ostrov N."/>
        </authorList>
    </citation>
    <scope>NUCLEOTIDE SEQUENCE [LARGE SCALE GENOMIC DNA]</scope>
    <source>
        <strain evidence="1 2">ATCC BAA-571</strain>
    </source>
</reference>
<accession>A0ABU4Q6U2</accession>
<gene>
    <name evidence="1" type="ORF">SIM71_23400</name>
</gene>
<organism evidence="1 2">
    <name type="scientific">Ectopseudomonas alcaliphila</name>
    <dbReference type="NCBI Taxonomy" id="101564"/>
    <lineage>
        <taxon>Bacteria</taxon>
        <taxon>Pseudomonadati</taxon>
        <taxon>Pseudomonadota</taxon>
        <taxon>Gammaproteobacteria</taxon>
        <taxon>Pseudomonadales</taxon>
        <taxon>Pseudomonadaceae</taxon>
        <taxon>Ectopseudomonas</taxon>
    </lineage>
</organism>
<keyword evidence="2" id="KW-1185">Reference proteome</keyword>
<evidence type="ECO:0000313" key="1">
    <source>
        <dbReference type="EMBL" id="MDX5995023.1"/>
    </source>
</evidence>
<comment type="caution">
    <text evidence="1">The sequence shown here is derived from an EMBL/GenBank/DDBJ whole genome shotgun (WGS) entry which is preliminary data.</text>
</comment>
<sequence>MKRVQNPGKYNATLTDYLREVHCVCPSCGGHARITAEAKYAIPWEPTNVRFICTNCARRETWPSEKFKSKFEGFDLRNGFEPYFGYKFYFSRIICGEIVSIFSQDHAKDIAEYISAHDRPSPQNSKWAMVNRLPKQFKLAKNRDAVTKALKSIIEEAQ</sequence>
<dbReference type="Proteomes" id="UP001278050">
    <property type="component" value="Unassembled WGS sequence"/>
</dbReference>
<dbReference type="EMBL" id="JAWXXP010000001">
    <property type="protein sequence ID" value="MDX5995023.1"/>
    <property type="molecule type" value="Genomic_DNA"/>
</dbReference>
<proteinExistence type="predicted"/>
<evidence type="ECO:0000313" key="2">
    <source>
        <dbReference type="Proteomes" id="UP001278050"/>
    </source>
</evidence>
<protein>
    <submittedName>
        <fullName evidence="1">Uncharacterized protein</fullName>
    </submittedName>
</protein>
<dbReference type="RefSeq" id="WP_139203060.1">
    <property type="nucleotide sequence ID" value="NZ_CBCSET010000005.1"/>
</dbReference>